<organism evidence="2 3">
    <name type="scientific">Purpureocillium lilacinum</name>
    <name type="common">Paecilomyces lilacinus</name>
    <dbReference type="NCBI Taxonomy" id="33203"/>
    <lineage>
        <taxon>Eukaryota</taxon>
        <taxon>Fungi</taxon>
        <taxon>Dikarya</taxon>
        <taxon>Ascomycota</taxon>
        <taxon>Pezizomycotina</taxon>
        <taxon>Sordariomycetes</taxon>
        <taxon>Hypocreomycetidae</taxon>
        <taxon>Hypocreales</taxon>
        <taxon>Ophiocordycipitaceae</taxon>
        <taxon>Purpureocillium</taxon>
    </lineage>
</organism>
<reference evidence="2 3" key="1">
    <citation type="journal article" date="2024" name="Microbiol. Resour. Announc.">
        <title>Genome annotations for the ascomycete fungi Trichoderma harzianum, Trichoderma aggressivum, and Purpureocillium lilacinum.</title>
        <authorList>
            <person name="Beijen E.P.W."/>
            <person name="Ohm R.A."/>
        </authorList>
    </citation>
    <scope>NUCLEOTIDE SEQUENCE [LARGE SCALE GENOMIC DNA]</scope>
    <source>
        <strain evidence="2 3">CBS 150709</strain>
    </source>
</reference>
<keyword evidence="3" id="KW-1185">Reference proteome</keyword>
<evidence type="ECO:0000313" key="3">
    <source>
        <dbReference type="Proteomes" id="UP001287286"/>
    </source>
</evidence>
<evidence type="ECO:0000256" key="1">
    <source>
        <dbReference type="SAM" id="MobiDB-lite"/>
    </source>
</evidence>
<dbReference type="Proteomes" id="UP001287286">
    <property type="component" value="Unassembled WGS sequence"/>
</dbReference>
<comment type="caution">
    <text evidence="2">The sequence shown here is derived from an EMBL/GenBank/DDBJ whole genome shotgun (WGS) entry which is preliminary data.</text>
</comment>
<feature type="compositionally biased region" description="Basic and acidic residues" evidence="1">
    <location>
        <begin position="1"/>
        <end position="16"/>
    </location>
</feature>
<dbReference type="EMBL" id="JAWRVI010000025">
    <property type="protein sequence ID" value="KAK4088399.1"/>
    <property type="molecule type" value="Genomic_DNA"/>
</dbReference>
<sequence length="212" mass="22586">MDKDQQKKNEGEKEFKVQPIKESGVDPKFAPFNAHPGPARTQELPQQEGTREDREARKAALNKPSALPCVMTTAAETRGCADSPRRGWSGSAGARVGSTWKASRCQRLSGHTTTVGVARPHVTTSSPQQHAATQSRTGQSSSPAAAPLCSICDVCSPSQRQHRSTAQAPPLQWRLLYAAASQAPSDSSDIPSVACPRASGHERPPTSLRANA</sequence>
<gene>
    <name evidence="2" type="ORF">Purlil1_7278</name>
</gene>
<feature type="region of interest" description="Disordered" evidence="1">
    <location>
        <begin position="1"/>
        <end position="145"/>
    </location>
</feature>
<feature type="region of interest" description="Disordered" evidence="1">
    <location>
        <begin position="180"/>
        <end position="212"/>
    </location>
</feature>
<protein>
    <submittedName>
        <fullName evidence="2">Uncharacterized protein</fullName>
    </submittedName>
</protein>
<evidence type="ECO:0000313" key="2">
    <source>
        <dbReference type="EMBL" id="KAK4088399.1"/>
    </source>
</evidence>
<feature type="compositionally biased region" description="Polar residues" evidence="1">
    <location>
        <begin position="122"/>
        <end position="143"/>
    </location>
</feature>
<name>A0ABR0BWH8_PURLI</name>
<accession>A0ABR0BWH8</accession>
<feature type="compositionally biased region" description="Low complexity" evidence="1">
    <location>
        <begin position="180"/>
        <end position="192"/>
    </location>
</feature>
<feature type="compositionally biased region" description="Basic and acidic residues" evidence="1">
    <location>
        <begin position="49"/>
        <end position="58"/>
    </location>
</feature>
<proteinExistence type="predicted"/>